<dbReference type="EMBL" id="JARMAB010000030">
    <property type="protein sequence ID" value="MED1205258.1"/>
    <property type="molecule type" value="Genomic_DNA"/>
</dbReference>
<evidence type="ECO:0000259" key="4">
    <source>
        <dbReference type="PROSITE" id="PS51910"/>
    </source>
</evidence>
<protein>
    <submittedName>
        <fullName evidence="5">LysM peptidoglycan-binding domain-containing protein</fullName>
    </submittedName>
</protein>
<reference evidence="5 6" key="1">
    <citation type="submission" date="2023-03" db="EMBL/GenBank/DDBJ databases">
        <title>Bacillus Genome Sequencing.</title>
        <authorList>
            <person name="Dunlap C."/>
        </authorList>
    </citation>
    <scope>NUCLEOTIDE SEQUENCE [LARGE SCALE GENOMIC DNA]</scope>
    <source>
        <strain evidence="5 6">B-23453</strain>
    </source>
</reference>
<gene>
    <name evidence="5" type="ORF">P4T90_19600</name>
</gene>
<dbReference type="PROSITE" id="PS51910">
    <property type="entry name" value="GH18_2"/>
    <property type="match status" value="1"/>
</dbReference>
<keyword evidence="1" id="KW-0378">Hydrolase</keyword>
<dbReference type="SUPFAM" id="SSF54106">
    <property type="entry name" value="LysM domain"/>
    <property type="match status" value="3"/>
</dbReference>
<dbReference type="InterPro" id="IPR018392">
    <property type="entry name" value="LysM"/>
</dbReference>
<dbReference type="CDD" id="cd00118">
    <property type="entry name" value="LysM"/>
    <property type="match status" value="3"/>
</dbReference>
<dbReference type="SMART" id="SM00636">
    <property type="entry name" value="Glyco_18"/>
    <property type="match status" value="1"/>
</dbReference>
<dbReference type="InterPro" id="IPR011583">
    <property type="entry name" value="Chitinase_II/V-like_cat"/>
</dbReference>
<name>A0ABU6MNP9_9BACI</name>
<keyword evidence="2" id="KW-0326">Glycosidase</keyword>
<evidence type="ECO:0000313" key="5">
    <source>
        <dbReference type="EMBL" id="MED1205258.1"/>
    </source>
</evidence>
<dbReference type="SMART" id="SM00257">
    <property type="entry name" value="LysM"/>
    <property type="match status" value="3"/>
</dbReference>
<comment type="caution">
    <text evidence="5">The sequence shown here is derived from an EMBL/GenBank/DDBJ whole genome shotgun (WGS) entry which is preliminary data.</text>
</comment>
<dbReference type="Pfam" id="PF00704">
    <property type="entry name" value="Glyco_hydro_18"/>
    <property type="match status" value="1"/>
</dbReference>
<dbReference type="PANTHER" id="PTHR46066">
    <property type="entry name" value="CHITINASE DOMAIN-CONTAINING PROTEIN 1 FAMILY MEMBER"/>
    <property type="match status" value="1"/>
</dbReference>
<dbReference type="SUPFAM" id="SSF51445">
    <property type="entry name" value="(Trans)glycosidases"/>
    <property type="match status" value="1"/>
</dbReference>
<dbReference type="InterPro" id="IPR001223">
    <property type="entry name" value="Glyco_hydro18_cat"/>
</dbReference>
<dbReference type="InterPro" id="IPR017853">
    <property type="entry name" value="GH"/>
</dbReference>
<dbReference type="Gene3D" id="3.10.350.10">
    <property type="entry name" value="LysM domain"/>
    <property type="match status" value="3"/>
</dbReference>
<feature type="domain" description="LysM" evidence="3">
    <location>
        <begin position="98"/>
        <end position="142"/>
    </location>
</feature>
<proteinExistence type="predicted"/>
<feature type="domain" description="GH18" evidence="4">
    <location>
        <begin position="150"/>
        <end position="472"/>
    </location>
</feature>
<dbReference type="PROSITE" id="PS51782">
    <property type="entry name" value="LYSM"/>
    <property type="match status" value="3"/>
</dbReference>
<evidence type="ECO:0000259" key="3">
    <source>
        <dbReference type="PROSITE" id="PS51782"/>
    </source>
</evidence>
<feature type="domain" description="LysM" evidence="3">
    <location>
        <begin position="2"/>
        <end position="46"/>
    </location>
</feature>
<dbReference type="PANTHER" id="PTHR46066:SF2">
    <property type="entry name" value="CHITINASE DOMAIN-CONTAINING PROTEIN 1"/>
    <property type="match status" value="1"/>
</dbReference>
<organism evidence="5 6">
    <name type="scientific">Heyndrickxia acidicola</name>
    <dbReference type="NCBI Taxonomy" id="209389"/>
    <lineage>
        <taxon>Bacteria</taxon>
        <taxon>Bacillati</taxon>
        <taxon>Bacillota</taxon>
        <taxon>Bacilli</taxon>
        <taxon>Bacillales</taxon>
        <taxon>Bacillaceae</taxon>
        <taxon>Heyndrickxia</taxon>
    </lineage>
</organism>
<dbReference type="InterPro" id="IPR029070">
    <property type="entry name" value="Chitinase_insertion_sf"/>
</dbReference>
<dbReference type="InterPro" id="IPR036779">
    <property type="entry name" value="LysM_dom_sf"/>
</dbReference>
<dbReference type="CDD" id="cd02874">
    <property type="entry name" value="GH18_CFLE_spore_hydrolase"/>
    <property type="match status" value="1"/>
</dbReference>
<evidence type="ECO:0000256" key="1">
    <source>
        <dbReference type="ARBA" id="ARBA00022801"/>
    </source>
</evidence>
<dbReference type="InterPro" id="IPR041704">
    <property type="entry name" value="CFLE_GH18"/>
</dbReference>
<dbReference type="Pfam" id="PF01476">
    <property type="entry name" value="LysM"/>
    <property type="match status" value="3"/>
</dbReference>
<dbReference type="Proteomes" id="UP001341444">
    <property type="component" value="Unassembled WGS sequence"/>
</dbReference>
<sequence>MQIHSVVKGETLSSISRDYGGDLSQVIAANQLADPHKLTIGQAIMIPAPHREYIVQPGDNLGTIAQKFHVSAPALAAANQLRPQDSLYPGQLLIIPISYHIVRSGDTLVKIAQQYGATVNALIELNHISNPSALAIGQSIRIPDYARPTKEMNAYIVNFNQSGAAETLKLGRDLTYLSPFRYSFSKDASLSQLREEPILAAARSSRTAALMVLANIGDNDDFSSDLAATVLRSSALQNRLITSILAVLKQKGYSGVNFDFEYIYPEDKLNYNNFLKLVVSRLRPEGYVVSTALAPKVSGTQKGILYEAHDYQVHGEIADFVILMTYEWGWAGGPPLAVAPVNEVKRVLDYAVTVIPPNKILMGMPLYGRDWEIPWKQGTTARTISPQTALSLALEYNAAIQYHPTYLAPYFQYTEKTGQQHEVWFEDARSVQAKFNVMKQYGLRGGSYWVLGYPFPQNWVMQESNLLTEKKL</sequence>
<keyword evidence="6" id="KW-1185">Reference proteome</keyword>
<accession>A0ABU6MNP9</accession>
<dbReference type="RefSeq" id="WP_066262460.1">
    <property type="nucleotide sequence ID" value="NZ_JARMAB010000030.1"/>
</dbReference>
<evidence type="ECO:0000256" key="2">
    <source>
        <dbReference type="ARBA" id="ARBA00023295"/>
    </source>
</evidence>
<feature type="domain" description="LysM" evidence="3">
    <location>
        <begin position="51"/>
        <end position="95"/>
    </location>
</feature>
<dbReference type="Gene3D" id="3.10.50.10">
    <property type="match status" value="1"/>
</dbReference>
<dbReference type="Gene3D" id="3.20.20.80">
    <property type="entry name" value="Glycosidases"/>
    <property type="match status" value="1"/>
</dbReference>
<evidence type="ECO:0000313" key="6">
    <source>
        <dbReference type="Proteomes" id="UP001341444"/>
    </source>
</evidence>